<protein>
    <submittedName>
        <fullName evidence="2">Uncharacterized protein</fullName>
    </submittedName>
</protein>
<evidence type="ECO:0000256" key="1">
    <source>
        <dbReference type="SAM" id="MobiDB-lite"/>
    </source>
</evidence>
<feature type="compositionally biased region" description="Basic and acidic residues" evidence="1">
    <location>
        <begin position="542"/>
        <end position="568"/>
    </location>
</feature>
<dbReference type="EMBL" id="QGDH01000132">
    <property type="protein sequence ID" value="RAR05522.1"/>
    <property type="molecule type" value="Genomic_DNA"/>
</dbReference>
<evidence type="ECO:0000313" key="2">
    <source>
        <dbReference type="EMBL" id="RAR05522.1"/>
    </source>
</evidence>
<feature type="compositionally biased region" description="Basic and acidic residues" evidence="1">
    <location>
        <begin position="586"/>
        <end position="597"/>
    </location>
</feature>
<feature type="compositionally biased region" description="Basic and acidic residues" evidence="1">
    <location>
        <begin position="296"/>
        <end position="309"/>
    </location>
</feature>
<keyword evidence="3" id="KW-1185">Reference proteome</keyword>
<sequence>MYKRIDCETSPSPRPGKAHTTSTGVLSSIYPRKPSVKEPQRKLTPPKFMSSEELSTPSCGGPPLSNIMPRIRHVTTVPPFRSQQKTVSPVFTPSITSPAGDTIGQLRVVRPFDRQPIRQTTASPRFTSKESLGRTYGSWNLVISEGSSSSISSARWPGGKDQSIVASQLEGVEKCEPVPDLTLHPAVPLAKHRRQSNAAPGIVASPPEVIQEYRQKVAPPVIPVKKPKKLVQYPPEQQYPSAPAYPQRDVPSWTKPDTHTPPLKPGAESPPQKRGWFGGGSKSKGRPWLIQKHPAKRESQLHYDNEPHHGYQPLESSSYAVPRAPKLPEGALQGEGVHTDQIRREKDRRKPIVNSNGKGDCHSRKIPVTTHKNGYYPTIDPIVQNGRHQVAPPQLSSVSRDVFSYFEPVPVGIRTDDVPPNITAPWEDHAHTRVTSRYAVTSDDTTRQPPLRHQSKADIRQYEEHQVPSNQKKDSALFQTSLSQRGLQDHEKSPRLHRTRENESTPRPVRQYAYTNQERKGSEPKRGAASPKDRVQAQTQNEAHHIPQKEGPSDAKEPEYKASRKPDSCVRPLESVKTTVPMLQRRFHEPKRLERTEGATIRTNDSPRITNSDSPMDCTQAIA</sequence>
<feature type="compositionally biased region" description="Basic and acidic residues" evidence="1">
    <location>
        <begin position="487"/>
        <end position="504"/>
    </location>
</feature>
<dbReference type="STRING" id="183478.A0A364MWB5"/>
<feature type="region of interest" description="Disordered" evidence="1">
    <location>
        <begin position="416"/>
        <end position="455"/>
    </location>
</feature>
<feature type="region of interest" description="Disordered" evidence="1">
    <location>
        <begin position="224"/>
        <end position="369"/>
    </location>
</feature>
<feature type="compositionally biased region" description="Basic and acidic residues" evidence="1">
    <location>
        <begin position="517"/>
        <end position="535"/>
    </location>
</feature>
<feature type="region of interest" description="Disordered" evidence="1">
    <location>
        <begin position="483"/>
        <end position="623"/>
    </location>
</feature>
<dbReference type="Proteomes" id="UP000249619">
    <property type="component" value="Unassembled WGS sequence"/>
</dbReference>
<reference evidence="3" key="1">
    <citation type="submission" date="2018-05" db="EMBL/GenBank/DDBJ databases">
        <title>Draft genome sequence of Stemphylium lycopersici strain CIDEFI 213.</title>
        <authorList>
            <person name="Medina R."/>
            <person name="Franco M.E.E."/>
            <person name="Lucentini C.G."/>
            <person name="Saparrat M.C.N."/>
            <person name="Balatti P.A."/>
        </authorList>
    </citation>
    <scope>NUCLEOTIDE SEQUENCE [LARGE SCALE GENOMIC DNA]</scope>
    <source>
        <strain evidence="3">CIDEFI 213</strain>
    </source>
</reference>
<feature type="compositionally biased region" description="Polar residues" evidence="1">
    <location>
        <begin position="433"/>
        <end position="443"/>
    </location>
</feature>
<feature type="compositionally biased region" description="Polar residues" evidence="1">
    <location>
        <begin position="601"/>
        <end position="614"/>
    </location>
</feature>
<comment type="caution">
    <text evidence="2">The sequence shown here is derived from an EMBL/GenBank/DDBJ whole genome shotgun (WGS) entry which is preliminary data.</text>
</comment>
<gene>
    <name evidence="2" type="ORF">DDE83_007346</name>
</gene>
<proteinExistence type="predicted"/>
<organism evidence="2 3">
    <name type="scientific">Stemphylium lycopersici</name>
    <name type="common">Tomato gray leaf spot disease fungus</name>
    <name type="synonym">Thyrospora lycopersici</name>
    <dbReference type="NCBI Taxonomy" id="183478"/>
    <lineage>
        <taxon>Eukaryota</taxon>
        <taxon>Fungi</taxon>
        <taxon>Dikarya</taxon>
        <taxon>Ascomycota</taxon>
        <taxon>Pezizomycotina</taxon>
        <taxon>Dothideomycetes</taxon>
        <taxon>Pleosporomycetidae</taxon>
        <taxon>Pleosporales</taxon>
        <taxon>Pleosporineae</taxon>
        <taxon>Pleosporaceae</taxon>
        <taxon>Stemphylium</taxon>
    </lineage>
</organism>
<feature type="compositionally biased region" description="Basic and acidic residues" evidence="1">
    <location>
        <begin position="337"/>
        <end position="350"/>
    </location>
</feature>
<name>A0A364MWB5_STELY</name>
<evidence type="ECO:0000313" key="3">
    <source>
        <dbReference type="Proteomes" id="UP000249619"/>
    </source>
</evidence>
<feature type="region of interest" description="Disordered" evidence="1">
    <location>
        <begin position="1"/>
        <end position="68"/>
    </location>
</feature>
<accession>A0A364MWB5</accession>
<dbReference type="AlphaFoldDB" id="A0A364MWB5"/>